<dbReference type="InterPro" id="IPR009061">
    <property type="entry name" value="DNA-bd_dom_put_sf"/>
</dbReference>
<gene>
    <name evidence="2" type="ORF">A3B37_02910</name>
</gene>
<feature type="domain" description="HTH merR-type" evidence="1">
    <location>
        <begin position="5"/>
        <end position="58"/>
    </location>
</feature>
<comment type="caution">
    <text evidence="2">The sequence shown here is derived from an EMBL/GenBank/DDBJ whole genome shotgun (WGS) entry which is preliminary data.</text>
</comment>
<dbReference type="Proteomes" id="UP000176705">
    <property type="component" value="Unassembled WGS sequence"/>
</dbReference>
<dbReference type="InterPro" id="IPR000551">
    <property type="entry name" value="MerR-type_HTH_dom"/>
</dbReference>
<dbReference type="EMBL" id="MHQS01000008">
    <property type="protein sequence ID" value="OHA08957.1"/>
    <property type="molecule type" value="Genomic_DNA"/>
</dbReference>
<proteinExistence type="predicted"/>
<dbReference type="PROSITE" id="PS50937">
    <property type="entry name" value="HTH_MERR_2"/>
    <property type="match status" value="1"/>
</dbReference>
<organism evidence="2 3">
    <name type="scientific">Candidatus Sungbacteria bacterium RIFCSPLOWO2_01_FULL_59_16</name>
    <dbReference type="NCBI Taxonomy" id="1802280"/>
    <lineage>
        <taxon>Bacteria</taxon>
        <taxon>Candidatus Sungiibacteriota</taxon>
    </lineage>
</organism>
<accession>A0A1G2LBF5</accession>
<evidence type="ECO:0000313" key="2">
    <source>
        <dbReference type="EMBL" id="OHA08957.1"/>
    </source>
</evidence>
<evidence type="ECO:0000313" key="3">
    <source>
        <dbReference type="Proteomes" id="UP000176705"/>
    </source>
</evidence>
<dbReference type="Gene3D" id="1.10.1660.10">
    <property type="match status" value="1"/>
</dbReference>
<reference evidence="2 3" key="1">
    <citation type="journal article" date="2016" name="Nat. Commun.">
        <title>Thousands of microbial genomes shed light on interconnected biogeochemical processes in an aquifer system.</title>
        <authorList>
            <person name="Anantharaman K."/>
            <person name="Brown C.T."/>
            <person name="Hug L.A."/>
            <person name="Sharon I."/>
            <person name="Castelle C.J."/>
            <person name="Probst A.J."/>
            <person name="Thomas B.C."/>
            <person name="Singh A."/>
            <person name="Wilkins M.J."/>
            <person name="Karaoz U."/>
            <person name="Brodie E.L."/>
            <person name="Williams K.H."/>
            <person name="Hubbard S.S."/>
            <person name="Banfield J.F."/>
        </authorList>
    </citation>
    <scope>NUCLEOTIDE SEQUENCE [LARGE SCALE GENOMIC DNA]</scope>
</reference>
<dbReference type="STRING" id="1802280.A3B37_02910"/>
<name>A0A1G2LBF5_9BACT</name>
<dbReference type="AlphaFoldDB" id="A0A1G2LBF5"/>
<protein>
    <recommendedName>
        <fullName evidence="1">HTH merR-type domain-containing protein</fullName>
    </recommendedName>
</protein>
<dbReference type="SUPFAM" id="SSF46955">
    <property type="entry name" value="Putative DNA-binding domain"/>
    <property type="match status" value="1"/>
</dbReference>
<evidence type="ECO:0000259" key="1">
    <source>
        <dbReference type="PROSITE" id="PS50937"/>
    </source>
</evidence>
<sequence length="81" mass="9391">MNDRFITIKQAAALLDVTPLTLRNWDKKGLLAAYRHPVNNYRLYRHADIENLLLQIKQPNRLVAQEPPPVQRLQVNFEDGG</sequence>
<dbReference type="Pfam" id="PF00376">
    <property type="entry name" value="MerR"/>
    <property type="match status" value="1"/>
</dbReference>
<dbReference type="SMART" id="SM00422">
    <property type="entry name" value="HTH_MERR"/>
    <property type="match status" value="1"/>
</dbReference>
<dbReference type="GO" id="GO:0006355">
    <property type="term" value="P:regulation of DNA-templated transcription"/>
    <property type="evidence" value="ECO:0007669"/>
    <property type="project" value="InterPro"/>
</dbReference>
<dbReference type="GO" id="GO:0003677">
    <property type="term" value="F:DNA binding"/>
    <property type="evidence" value="ECO:0007669"/>
    <property type="project" value="InterPro"/>
</dbReference>